<keyword evidence="2" id="KW-0472">Membrane</keyword>
<dbReference type="Proteomes" id="UP000000437">
    <property type="component" value="Chromosome 8"/>
</dbReference>
<name>A0AC58G627_DANRE</name>
<gene>
    <name evidence="2" type="primary">lrtm1</name>
</gene>
<organism evidence="1 2">
    <name type="scientific">Danio rerio</name>
    <name type="common">Zebrafish</name>
    <name type="synonym">Brachydanio rerio</name>
    <dbReference type="NCBI Taxonomy" id="7955"/>
    <lineage>
        <taxon>Eukaryota</taxon>
        <taxon>Metazoa</taxon>
        <taxon>Chordata</taxon>
        <taxon>Craniata</taxon>
        <taxon>Vertebrata</taxon>
        <taxon>Euteleostomi</taxon>
        <taxon>Actinopterygii</taxon>
        <taxon>Neopterygii</taxon>
        <taxon>Teleostei</taxon>
        <taxon>Ostariophysi</taxon>
        <taxon>Cypriniformes</taxon>
        <taxon>Danionidae</taxon>
        <taxon>Danioninae</taxon>
        <taxon>Danio</taxon>
    </lineage>
</organism>
<accession>A0AC58G627</accession>
<sequence length="428" mass="47390">MRRSPLTCIRGMTTDSVSGDLLCCSAGGRSSPASVMAGAGDAQHKRTDLEFGCDQTCWTDSGSADRRNAPETMTGLVFAFSSLLLLHTASSCPKECSCDAKTVDCRGRGLYDIPRKLHQDTLELYLQNNRLRGLSSMSFRDTPNLQTLDLANNSISMLSPTSFLGLRSLKVLSLANNSIREVDRRLLVSIRNLTTLDLSFNTINSLPGALADSFHYLTHLFLHNNRLTKLDRIHLEALGSLKVLHLKGNPWRCDCHLIGLKLWLETFAFKGGVVDSITCVQPHLMLERDLRLVPYELFHACMITSYSYLFANIHYMDSKHRTLSGQLYPSPRAPSGGDFSPAGDPILPECEAKQRSRPANYRHAIATVVITGVVCGIVCLMMLAAAVYGCAYAAITAKYQRELKKKAKETAGEEQKNIERDQDKEPLE</sequence>
<keyword evidence="2" id="KW-0812">Transmembrane</keyword>
<keyword evidence="1" id="KW-1185">Reference proteome</keyword>
<reference evidence="2" key="1">
    <citation type="submission" date="2025-08" db="UniProtKB">
        <authorList>
            <consortium name="RefSeq"/>
        </authorList>
    </citation>
    <scope>IDENTIFICATION</scope>
    <source>
        <strain evidence="2">Tuebingen</strain>
        <tissue evidence="2">Fibroblasts and whole tissue</tissue>
    </source>
</reference>
<evidence type="ECO:0000313" key="1">
    <source>
        <dbReference type="Proteomes" id="UP000000437"/>
    </source>
</evidence>
<protein>
    <submittedName>
        <fullName evidence="2">Leucine-rich repeat and transmembrane domain-containing protein 1 isoform X1</fullName>
    </submittedName>
</protein>
<proteinExistence type="predicted"/>
<evidence type="ECO:0000313" key="2">
    <source>
        <dbReference type="RefSeq" id="XP_073765184.1"/>
    </source>
</evidence>
<dbReference type="RefSeq" id="XP_073765184.1">
    <property type="nucleotide sequence ID" value="XM_073909083.1"/>
</dbReference>